<evidence type="ECO:0000313" key="2">
    <source>
        <dbReference type="EMBL" id="TNN39067.1"/>
    </source>
</evidence>
<keyword evidence="3" id="KW-1185">Reference proteome</keyword>
<gene>
    <name evidence="2" type="ORF">EYF80_050759</name>
</gene>
<dbReference type="AlphaFoldDB" id="A0A4Z2FD05"/>
<reference evidence="2 3" key="1">
    <citation type="submission" date="2019-03" db="EMBL/GenBank/DDBJ databases">
        <title>First draft genome of Liparis tanakae, snailfish: a comprehensive survey of snailfish specific genes.</title>
        <authorList>
            <person name="Kim W."/>
            <person name="Song I."/>
            <person name="Jeong J.-H."/>
            <person name="Kim D."/>
            <person name="Kim S."/>
            <person name="Ryu S."/>
            <person name="Song J.Y."/>
            <person name="Lee S.K."/>
        </authorList>
    </citation>
    <scope>NUCLEOTIDE SEQUENCE [LARGE SCALE GENOMIC DNA]</scope>
    <source>
        <tissue evidence="2">Muscle</tissue>
    </source>
</reference>
<feature type="compositionally biased region" description="Low complexity" evidence="1">
    <location>
        <begin position="38"/>
        <end position="64"/>
    </location>
</feature>
<protein>
    <submittedName>
        <fullName evidence="2">Uncharacterized protein</fullName>
    </submittedName>
</protein>
<feature type="region of interest" description="Disordered" evidence="1">
    <location>
        <begin position="1"/>
        <end position="70"/>
    </location>
</feature>
<evidence type="ECO:0000256" key="1">
    <source>
        <dbReference type="SAM" id="MobiDB-lite"/>
    </source>
</evidence>
<dbReference type="EMBL" id="SRLO01001311">
    <property type="protein sequence ID" value="TNN39067.1"/>
    <property type="molecule type" value="Genomic_DNA"/>
</dbReference>
<name>A0A4Z2FD05_9TELE</name>
<evidence type="ECO:0000313" key="3">
    <source>
        <dbReference type="Proteomes" id="UP000314294"/>
    </source>
</evidence>
<organism evidence="2 3">
    <name type="scientific">Liparis tanakae</name>
    <name type="common">Tanaka's snailfish</name>
    <dbReference type="NCBI Taxonomy" id="230148"/>
    <lineage>
        <taxon>Eukaryota</taxon>
        <taxon>Metazoa</taxon>
        <taxon>Chordata</taxon>
        <taxon>Craniata</taxon>
        <taxon>Vertebrata</taxon>
        <taxon>Euteleostomi</taxon>
        <taxon>Actinopterygii</taxon>
        <taxon>Neopterygii</taxon>
        <taxon>Teleostei</taxon>
        <taxon>Neoteleostei</taxon>
        <taxon>Acanthomorphata</taxon>
        <taxon>Eupercaria</taxon>
        <taxon>Perciformes</taxon>
        <taxon>Cottioidei</taxon>
        <taxon>Cottales</taxon>
        <taxon>Liparidae</taxon>
        <taxon>Liparis</taxon>
    </lineage>
</organism>
<proteinExistence type="predicted"/>
<sequence>MQRRKQTPTEADSDAAKHSPTRTGALVSHKVDGESSARLLTRLNTRRNVSPHPSGPPSGRSSGRAEQLCR</sequence>
<dbReference type="Proteomes" id="UP000314294">
    <property type="component" value="Unassembled WGS sequence"/>
</dbReference>
<comment type="caution">
    <text evidence="2">The sequence shown here is derived from an EMBL/GenBank/DDBJ whole genome shotgun (WGS) entry which is preliminary data.</text>
</comment>
<accession>A0A4Z2FD05</accession>